<organism evidence="1 2">
    <name type="scientific">Araneus ventricosus</name>
    <name type="common">Orbweaver spider</name>
    <name type="synonym">Epeira ventricosa</name>
    <dbReference type="NCBI Taxonomy" id="182803"/>
    <lineage>
        <taxon>Eukaryota</taxon>
        <taxon>Metazoa</taxon>
        <taxon>Ecdysozoa</taxon>
        <taxon>Arthropoda</taxon>
        <taxon>Chelicerata</taxon>
        <taxon>Arachnida</taxon>
        <taxon>Araneae</taxon>
        <taxon>Araneomorphae</taxon>
        <taxon>Entelegynae</taxon>
        <taxon>Araneoidea</taxon>
        <taxon>Araneidae</taxon>
        <taxon>Araneus</taxon>
    </lineage>
</organism>
<evidence type="ECO:0000313" key="2">
    <source>
        <dbReference type="Proteomes" id="UP000499080"/>
    </source>
</evidence>
<name>A0A4Y2E290_ARAVE</name>
<accession>A0A4Y2E290</accession>
<evidence type="ECO:0000313" key="1">
    <source>
        <dbReference type="EMBL" id="GBM21985.1"/>
    </source>
</evidence>
<gene>
    <name evidence="1" type="ORF">AVEN_263838_1</name>
</gene>
<dbReference type="Proteomes" id="UP000499080">
    <property type="component" value="Unassembled WGS sequence"/>
</dbReference>
<protein>
    <submittedName>
        <fullName evidence="1">Uncharacterized protein</fullName>
    </submittedName>
</protein>
<comment type="caution">
    <text evidence="1">The sequence shown here is derived from an EMBL/GenBank/DDBJ whole genome shotgun (WGS) entry which is preliminary data.</text>
</comment>
<proteinExistence type="predicted"/>
<dbReference type="AlphaFoldDB" id="A0A4Y2E290"/>
<dbReference type="EMBL" id="BGPR01000471">
    <property type="protein sequence ID" value="GBM21985.1"/>
    <property type="molecule type" value="Genomic_DNA"/>
</dbReference>
<keyword evidence="2" id="KW-1185">Reference proteome</keyword>
<reference evidence="1 2" key="1">
    <citation type="journal article" date="2019" name="Sci. Rep.">
        <title>Orb-weaving spider Araneus ventricosus genome elucidates the spidroin gene catalogue.</title>
        <authorList>
            <person name="Kono N."/>
            <person name="Nakamura H."/>
            <person name="Ohtoshi R."/>
            <person name="Moran D.A.P."/>
            <person name="Shinohara A."/>
            <person name="Yoshida Y."/>
            <person name="Fujiwara M."/>
            <person name="Mori M."/>
            <person name="Tomita M."/>
            <person name="Arakawa K."/>
        </authorList>
    </citation>
    <scope>NUCLEOTIDE SEQUENCE [LARGE SCALE GENOMIC DNA]</scope>
</reference>
<sequence length="77" mass="8369">MSRWSGSVACKITGPIMPGLLLVSNEDIGVRDPVYSVVDVIARISVAAGKMRDRPGIFQNVRNSMRRRCESCVTTSG</sequence>